<organism evidence="1 2">
    <name type="scientific">Mesorhizobium wenxiniae</name>
    <dbReference type="NCBI Taxonomy" id="2014805"/>
    <lineage>
        <taxon>Bacteria</taxon>
        <taxon>Pseudomonadati</taxon>
        <taxon>Pseudomonadota</taxon>
        <taxon>Alphaproteobacteria</taxon>
        <taxon>Hyphomicrobiales</taxon>
        <taxon>Phyllobacteriaceae</taxon>
        <taxon>Mesorhizobium</taxon>
    </lineage>
</organism>
<dbReference type="Pfam" id="PF05988">
    <property type="entry name" value="DUF899"/>
    <property type="match status" value="1"/>
</dbReference>
<dbReference type="Proteomes" id="UP000215931">
    <property type="component" value="Unassembled WGS sequence"/>
</dbReference>
<accession>A0A271KH51</accession>
<proteinExistence type="predicted"/>
<dbReference type="OrthoDB" id="7331188at2"/>
<protein>
    <submittedName>
        <fullName evidence="1">Thioredoxin</fullName>
    </submittedName>
</protein>
<name>A0A271KH51_9HYPH</name>
<reference evidence="1 2" key="1">
    <citation type="submission" date="2017-08" db="EMBL/GenBank/DDBJ databases">
        <title>Mesorhizobium wenxinae sp. nov., a novel rhizobial species isolated from root nodules of chickpea (Cicer arietinum L.).</title>
        <authorList>
            <person name="Zhang J."/>
        </authorList>
    </citation>
    <scope>NUCLEOTIDE SEQUENCE [LARGE SCALE GENOMIC DNA]</scope>
    <source>
        <strain evidence="2">WYCCWR 10019</strain>
    </source>
</reference>
<dbReference type="SUPFAM" id="SSF52833">
    <property type="entry name" value="Thioredoxin-like"/>
    <property type="match status" value="1"/>
</dbReference>
<sequence length="239" mass="27906">MTKHKTGTREEWLGARLALLEAEKRLMRQSDELARQRQELPWVRIDKEYLLETEEGSASLADLFQGRSQLFVYHFMFGYGYRLTDERQGCTGCSLIADHFDCVIPHLNGRDITLVCESIAPLQKLQDYKQQMGWRFPWVSSLGSDFKYDFGAAFTEEQQRDGADYNYQHVDRAEPQKEGMSVFALQDGAVYHTYSTYARGTEALMGVYRFLDLAPWGRNENGLEFPQAWWRRHDEYGNR</sequence>
<dbReference type="EMBL" id="NPKH01000020">
    <property type="protein sequence ID" value="PAP95020.1"/>
    <property type="molecule type" value="Genomic_DNA"/>
</dbReference>
<dbReference type="InterPro" id="IPR010296">
    <property type="entry name" value="DUF899_thioredox"/>
</dbReference>
<keyword evidence="2" id="KW-1185">Reference proteome</keyword>
<comment type="caution">
    <text evidence="1">The sequence shown here is derived from an EMBL/GenBank/DDBJ whole genome shotgun (WGS) entry which is preliminary data.</text>
</comment>
<dbReference type="RefSeq" id="WP_095518912.1">
    <property type="nucleotide sequence ID" value="NZ_NPKH01000020.1"/>
</dbReference>
<dbReference type="InterPro" id="IPR036249">
    <property type="entry name" value="Thioredoxin-like_sf"/>
</dbReference>
<evidence type="ECO:0000313" key="1">
    <source>
        <dbReference type="EMBL" id="PAP95020.1"/>
    </source>
</evidence>
<evidence type="ECO:0000313" key="2">
    <source>
        <dbReference type="Proteomes" id="UP000215931"/>
    </source>
</evidence>
<gene>
    <name evidence="1" type="ORF">CIT31_13050</name>
</gene>
<dbReference type="AlphaFoldDB" id="A0A271KH51"/>